<name>D6PI06_9CAUD</name>
<dbReference type="RefSeq" id="YP_009807950.1">
    <property type="nucleotide sequence ID" value="NC_048032.1"/>
</dbReference>
<dbReference type="KEGG" id="vg:54998842"/>
<protein>
    <submittedName>
        <fullName evidence="1">Uncharacterized protein</fullName>
    </submittedName>
</protein>
<dbReference type="EMBL" id="GU943065">
    <property type="protein sequence ID" value="ADD95357.1"/>
    <property type="molecule type" value="Genomic_DNA"/>
</dbReference>
<accession>D6PI06</accession>
<organism evidence="1 2">
    <name type="scientific">uncultured phage MedDCM-OCT-S05-C243</name>
    <dbReference type="NCBI Taxonomy" id="743558"/>
    <lineage>
        <taxon>Viruses</taxon>
        <taxon>Duplodnaviria</taxon>
        <taxon>Heunggongvirae</taxon>
        <taxon>Uroviricota</taxon>
        <taxon>Caudoviricetes</taxon>
        <taxon>Autographivirales</taxon>
        <taxon>Podivirus</taxon>
        <taxon>Podivirus S05C243</taxon>
    </lineage>
</organism>
<evidence type="ECO:0000313" key="1">
    <source>
        <dbReference type="EMBL" id="ADD95357.1"/>
    </source>
</evidence>
<proteinExistence type="predicted"/>
<reference evidence="1 2" key="1">
    <citation type="journal article" date="2010" name="ISME J.">
        <title>Metagenome of the Mediterranean deep chlorophyll maximum studied by direct and fosmid library 454 pyrosequencing.</title>
        <authorList>
            <person name="Ghai R."/>
            <person name="Martin-Cuadrado A.B."/>
            <person name="Molto A.G."/>
            <person name="Heredia I.G."/>
            <person name="Cabrera R."/>
            <person name="Martin J."/>
            <person name="Verdu M."/>
            <person name="Deschamps P."/>
            <person name="Moreira D."/>
            <person name="Lopez-Garcia P."/>
            <person name="Mira A."/>
            <person name="Rodriguez-Valera F."/>
        </authorList>
    </citation>
    <scope>NUCLEOTIDE SEQUENCE [LARGE SCALE GENOMIC DNA]</scope>
</reference>
<sequence length="59" mass="7104">MTLTIPSKLFNYLSMNERTFDRRYNQLVTLLNIHPNKEELIYIMQQQIDDDIVRLDTST</sequence>
<dbReference type="Proteomes" id="UP000517764">
    <property type="component" value="Segment"/>
</dbReference>
<keyword evidence="2" id="KW-1185">Reference proteome</keyword>
<dbReference type="GeneID" id="54998842"/>
<evidence type="ECO:0000313" key="2">
    <source>
        <dbReference type="Proteomes" id="UP000517764"/>
    </source>
</evidence>